<name>A0A401GLF6_9APHY</name>
<keyword evidence="3" id="KW-1185">Reference proteome</keyword>
<reference evidence="2 3" key="1">
    <citation type="journal article" date="2018" name="Sci. Rep.">
        <title>Genome sequence of the cauliflower mushroom Sparassis crispa (Hanabiratake) and its association with beneficial usage.</title>
        <authorList>
            <person name="Kiyama R."/>
            <person name="Furutani Y."/>
            <person name="Kawaguchi K."/>
            <person name="Nakanishi T."/>
        </authorList>
    </citation>
    <scope>NUCLEOTIDE SEQUENCE [LARGE SCALE GENOMIC DNA]</scope>
</reference>
<evidence type="ECO:0000256" key="1">
    <source>
        <dbReference type="SAM" id="MobiDB-lite"/>
    </source>
</evidence>
<protein>
    <submittedName>
        <fullName evidence="2">Uncharacterized protein</fullName>
    </submittedName>
</protein>
<sequence length="150" mass="16532">MNLPLPKSPSSHSIPPPSSPSFHVSVADAQTIPGYPFPSPWPLSLSSTFIMVTVHRYSTSALNFTAPLLHGIRPGVIDLNNLPATTPVVQPATLAVFCNAYLRVVHKSGTHGWRLLRNIKVFPAHANNFPTWTMHRMYPARTVDQQTVDD</sequence>
<comment type="caution">
    <text evidence="2">The sequence shown here is derived from an EMBL/GenBank/DDBJ whole genome shotgun (WGS) entry which is preliminary data.</text>
</comment>
<dbReference type="RefSeq" id="XP_027613919.1">
    <property type="nucleotide sequence ID" value="XM_027758118.1"/>
</dbReference>
<evidence type="ECO:0000313" key="2">
    <source>
        <dbReference type="EMBL" id="GBE83006.1"/>
    </source>
</evidence>
<organism evidence="2 3">
    <name type="scientific">Sparassis crispa</name>
    <dbReference type="NCBI Taxonomy" id="139825"/>
    <lineage>
        <taxon>Eukaryota</taxon>
        <taxon>Fungi</taxon>
        <taxon>Dikarya</taxon>
        <taxon>Basidiomycota</taxon>
        <taxon>Agaricomycotina</taxon>
        <taxon>Agaricomycetes</taxon>
        <taxon>Polyporales</taxon>
        <taxon>Sparassidaceae</taxon>
        <taxon>Sparassis</taxon>
    </lineage>
</organism>
<dbReference type="InParanoid" id="A0A401GLF6"/>
<feature type="compositionally biased region" description="Low complexity" evidence="1">
    <location>
        <begin position="1"/>
        <end position="13"/>
    </location>
</feature>
<dbReference type="EMBL" id="BFAD01000005">
    <property type="protein sequence ID" value="GBE83006.1"/>
    <property type="molecule type" value="Genomic_DNA"/>
</dbReference>
<evidence type="ECO:0000313" key="3">
    <source>
        <dbReference type="Proteomes" id="UP000287166"/>
    </source>
</evidence>
<dbReference type="Proteomes" id="UP000287166">
    <property type="component" value="Unassembled WGS sequence"/>
</dbReference>
<accession>A0A401GLF6</accession>
<feature type="region of interest" description="Disordered" evidence="1">
    <location>
        <begin position="1"/>
        <end position="21"/>
    </location>
</feature>
<dbReference type="AlphaFoldDB" id="A0A401GLF6"/>
<dbReference type="GeneID" id="38779923"/>
<gene>
    <name evidence="2" type="ORF">SCP_0500490</name>
</gene>
<proteinExistence type="predicted"/>